<evidence type="ECO:0000256" key="5">
    <source>
        <dbReference type="ARBA" id="ARBA00007417"/>
    </source>
</evidence>
<comment type="cofactor">
    <cofactor evidence="12 15">
        <name>Zn(2+)</name>
        <dbReference type="ChEBI" id="CHEBI:29105"/>
    </cofactor>
    <text evidence="12 15">Binds 1 zinc ion.</text>
</comment>
<keyword evidence="10 12" id="KW-0560">Oxidoreductase</keyword>
<keyword evidence="11" id="KW-0511">Multifunctional enzyme</keyword>
<dbReference type="EC" id="3.5.4.26" evidence="12"/>
<dbReference type="Pfam" id="PF01872">
    <property type="entry name" value="RibD_C"/>
    <property type="match status" value="1"/>
</dbReference>
<comment type="catalytic activity">
    <reaction evidence="12">
        <text>2,5-diamino-6-hydroxy-4-(5-phosphoribosylamino)-pyrimidine + H2O + H(+) = 5-amino-6-(5-phospho-D-ribosylamino)uracil + NH4(+)</text>
        <dbReference type="Rhea" id="RHEA:21868"/>
        <dbReference type="ChEBI" id="CHEBI:15377"/>
        <dbReference type="ChEBI" id="CHEBI:15378"/>
        <dbReference type="ChEBI" id="CHEBI:28938"/>
        <dbReference type="ChEBI" id="CHEBI:58453"/>
        <dbReference type="ChEBI" id="CHEBI:58614"/>
        <dbReference type="EC" id="3.5.4.26"/>
    </reaction>
</comment>
<comment type="pathway">
    <text evidence="3 12">Cofactor biosynthesis; riboflavin biosynthesis; 5-amino-6-(D-ribitylamino)uracil from GTP: step 3/4.</text>
</comment>
<evidence type="ECO:0000256" key="12">
    <source>
        <dbReference type="PIRNR" id="PIRNR006769"/>
    </source>
</evidence>
<name>J1J1R8_9HYPH</name>
<feature type="binding site" evidence="14">
    <location>
        <position position="205"/>
    </location>
    <ligand>
        <name>NADP(+)</name>
        <dbReference type="ChEBI" id="CHEBI:58349"/>
    </ligand>
</feature>
<dbReference type="PROSITE" id="PS51747">
    <property type="entry name" value="CYT_DCMP_DEAMINASES_2"/>
    <property type="match status" value="1"/>
</dbReference>
<feature type="binding site" evidence="14">
    <location>
        <position position="216"/>
    </location>
    <ligand>
        <name>substrate</name>
    </ligand>
</feature>
<keyword evidence="12" id="KW-0378">Hydrolase</keyword>
<feature type="binding site" evidence="14">
    <location>
        <position position="305"/>
    </location>
    <ligand>
        <name>substrate</name>
    </ligand>
</feature>
<evidence type="ECO:0000256" key="11">
    <source>
        <dbReference type="ARBA" id="ARBA00023268"/>
    </source>
</evidence>
<dbReference type="GO" id="GO:0008703">
    <property type="term" value="F:5-amino-6-(5-phosphoribosylamino)uracil reductase activity"/>
    <property type="evidence" value="ECO:0007669"/>
    <property type="project" value="UniProtKB-EC"/>
</dbReference>
<dbReference type="GO" id="GO:0008835">
    <property type="term" value="F:diaminohydroxyphosphoribosylaminopyrimidine deaminase activity"/>
    <property type="evidence" value="ECO:0007669"/>
    <property type="project" value="UniProtKB-EC"/>
</dbReference>
<protein>
    <recommendedName>
        <fullName evidence="12">Riboflavin biosynthesis protein RibD</fullName>
    </recommendedName>
    <domain>
        <recommendedName>
            <fullName evidence="12">Diaminohydroxyphosphoribosylaminopyrimidine deaminase</fullName>
            <shortName evidence="12">DRAP deaminase</shortName>
            <ecNumber evidence="12">3.5.4.26</ecNumber>
        </recommendedName>
        <alternativeName>
            <fullName evidence="12">Riboflavin-specific deaminase</fullName>
        </alternativeName>
    </domain>
    <domain>
        <recommendedName>
            <fullName evidence="12">5-amino-6-(5-phosphoribosylamino)uracil reductase</fullName>
            <ecNumber evidence="12">1.1.1.193</ecNumber>
        </recommendedName>
        <alternativeName>
            <fullName evidence="12">HTP reductase</fullName>
        </alternativeName>
    </domain>
</protein>
<feature type="binding site" evidence="15">
    <location>
        <position position="59"/>
    </location>
    <ligand>
        <name>Zn(2+)</name>
        <dbReference type="ChEBI" id="CHEBI:29105"/>
        <note>catalytic</note>
    </ligand>
</feature>
<dbReference type="AlphaFoldDB" id="J1J1R8"/>
<feature type="binding site" evidence="14">
    <location>
        <position position="213"/>
    </location>
    <ligand>
        <name>substrate</name>
    </ligand>
</feature>
<evidence type="ECO:0000256" key="4">
    <source>
        <dbReference type="ARBA" id="ARBA00005259"/>
    </source>
</evidence>
<keyword evidence="8 12" id="KW-0862">Zinc</keyword>
<keyword evidence="18" id="KW-1185">Reference proteome</keyword>
<dbReference type="Gene3D" id="3.40.430.10">
    <property type="entry name" value="Dihydrofolate Reductase, subunit A"/>
    <property type="match status" value="1"/>
</dbReference>
<evidence type="ECO:0000256" key="2">
    <source>
        <dbReference type="ARBA" id="ARBA00004882"/>
    </source>
</evidence>
<comment type="similarity">
    <text evidence="4 12">In the N-terminal section; belongs to the cytidine and deoxycytidylate deaminase family.</text>
</comment>
<dbReference type="HOGENOM" id="CLU_036590_1_1_5"/>
<dbReference type="UniPathway" id="UPA00275">
    <property type="reaction ID" value="UER00401"/>
</dbReference>
<keyword evidence="9 12" id="KW-0521">NADP</keyword>
<dbReference type="InterPro" id="IPR002125">
    <property type="entry name" value="CMP_dCMP_dom"/>
</dbReference>
<evidence type="ECO:0000256" key="13">
    <source>
        <dbReference type="PIRSR" id="PIRSR006769-1"/>
    </source>
</evidence>
<evidence type="ECO:0000256" key="6">
    <source>
        <dbReference type="ARBA" id="ARBA00022619"/>
    </source>
</evidence>
<dbReference type="PATRIC" id="fig|1094552.3.peg.448"/>
<dbReference type="CDD" id="cd01284">
    <property type="entry name" value="Riboflavin_deaminase-reductase"/>
    <property type="match status" value="1"/>
</dbReference>
<dbReference type="Proteomes" id="UP000008748">
    <property type="component" value="Unassembled WGS sequence"/>
</dbReference>
<feature type="binding site" evidence="14">
    <location>
        <position position="193"/>
    </location>
    <ligand>
        <name>substrate</name>
    </ligand>
</feature>
<dbReference type="SUPFAM" id="SSF53927">
    <property type="entry name" value="Cytidine deaminase-like"/>
    <property type="match status" value="1"/>
</dbReference>
<evidence type="ECO:0000256" key="7">
    <source>
        <dbReference type="ARBA" id="ARBA00022723"/>
    </source>
</evidence>
<dbReference type="InterPro" id="IPR004794">
    <property type="entry name" value="Eubact_RibD"/>
</dbReference>
<evidence type="ECO:0000313" key="17">
    <source>
        <dbReference type="EMBL" id="EJF77550.1"/>
    </source>
</evidence>
<organism evidence="17 18">
    <name type="scientific">Bartonella birtlesii LL-WM9</name>
    <dbReference type="NCBI Taxonomy" id="1094552"/>
    <lineage>
        <taxon>Bacteria</taxon>
        <taxon>Pseudomonadati</taxon>
        <taxon>Pseudomonadota</taxon>
        <taxon>Alphaproteobacteria</taxon>
        <taxon>Hyphomicrobiales</taxon>
        <taxon>Bartonellaceae</taxon>
        <taxon>Bartonella</taxon>
    </lineage>
</organism>
<proteinExistence type="inferred from homology"/>
<feature type="binding site" evidence="15">
    <location>
        <position position="93"/>
    </location>
    <ligand>
        <name>Zn(2+)</name>
        <dbReference type="ChEBI" id="CHEBI:29105"/>
        <note>catalytic</note>
    </ligand>
</feature>
<dbReference type="SUPFAM" id="SSF53597">
    <property type="entry name" value="Dihydrofolate reductase-like"/>
    <property type="match status" value="1"/>
</dbReference>
<dbReference type="InterPro" id="IPR016193">
    <property type="entry name" value="Cytidine_deaminase-like"/>
</dbReference>
<gene>
    <name evidence="17" type="ORF">ME7_00434</name>
</gene>
<feature type="binding site" evidence="14">
    <location>
        <position position="163"/>
    </location>
    <ligand>
        <name>NADP(+)</name>
        <dbReference type="ChEBI" id="CHEBI:58349"/>
    </ligand>
</feature>
<dbReference type="GO" id="GO:0008270">
    <property type="term" value="F:zinc ion binding"/>
    <property type="evidence" value="ECO:0007669"/>
    <property type="project" value="InterPro"/>
</dbReference>
<comment type="similarity">
    <text evidence="5 12">In the C-terminal section; belongs to the HTP reductase family.</text>
</comment>
<evidence type="ECO:0000256" key="3">
    <source>
        <dbReference type="ARBA" id="ARBA00004910"/>
    </source>
</evidence>
<evidence type="ECO:0000256" key="1">
    <source>
        <dbReference type="ARBA" id="ARBA00002151"/>
    </source>
</evidence>
<dbReference type="InterPro" id="IPR002734">
    <property type="entry name" value="RibDG_C"/>
</dbReference>
<feature type="domain" description="CMP/dCMP-type deaminase" evidence="16">
    <location>
        <begin position="5"/>
        <end position="132"/>
    </location>
</feature>
<dbReference type="RefSeq" id="WP_006589365.1">
    <property type="nucleotide sequence ID" value="NZ_JH725076.1"/>
</dbReference>
<evidence type="ECO:0000256" key="8">
    <source>
        <dbReference type="ARBA" id="ARBA00022833"/>
    </source>
</evidence>
<evidence type="ECO:0000313" key="18">
    <source>
        <dbReference type="Proteomes" id="UP000008748"/>
    </source>
</evidence>
<dbReference type="PROSITE" id="PS00903">
    <property type="entry name" value="CYT_DCMP_DEAMINASES_1"/>
    <property type="match status" value="1"/>
</dbReference>
<dbReference type="Pfam" id="PF00383">
    <property type="entry name" value="dCMP_cyt_deam_1"/>
    <property type="match status" value="1"/>
</dbReference>
<comment type="catalytic activity">
    <reaction evidence="12">
        <text>5-amino-6-(5-phospho-D-ribitylamino)uracil + NADP(+) = 5-amino-6-(5-phospho-D-ribosylamino)uracil + NADPH + H(+)</text>
        <dbReference type="Rhea" id="RHEA:17845"/>
        <dbReference type="ChEBI" id="CHEBI:15378"/>
        <dbReference type="ChEBI" id="CHEBI:57783"/>
        <dbReference type="ChEBI" id="CHEBI:58349"/>
        <dbReference type="ChEBI" id="CHEBI:58421"/>
        <dbReference type="ChEBI" id="CHEBI:58453"/>
        <dbReference type="EC" id="1.1.1.193"/>
    </reaction>
</comment>
<dbReference type="EC" id="1.1.1.193" evidence="12"/>
<comment type="caution">
    <text evidence="17">The sequence shown here is derived from an EMBL/GenBank/DDBJ whole genome shotgun (WGS) entry which is preliminary data.</text>
</comment>
<evidence type="ECO:0000256" key="15">
    <source>
        <dbReference type="PIRSR" id="PIRSR006769-3"/>
    </source>
</evidence>
<dbReference type="PANTHER" id="PTHR38011">
    <property type="entry name" value="DIHYDROFOLATE REDUCTASE FAMILY PROTEIN (AFU_ORTHOLOGUE AFUA_8G06820)"/>
    <property type="match status" value="1"/>
</dbReference>
<dbReference type="EMBL" id="AIMC01000003">
    <property type="protein sequence ID" value="EJF77550.1"/>
    <property type="molecule type" value="Genomic_DNA"/>
</dbReference>
<dbReference type="GO" id="GO:0009231">
    <property type="term" value="P:riboflavin biosynthetic process"/>
    <property type="evidence" value="ECO:0007669"/>
    <property type="project" value="UniProtKB-UniPathway"/>
</dbReference>
<feature type="active site" description="Proton donor" evidence="13">
    <location>
        <position position="61"/>
    </location>
</feature>
<dbReference type="InterPro" id="IPR024072">
    <property type="entry name" value="DHFR-like_dom_sf"/>
</dbReference>
<evidence type="ECO:0000256" key="9">
    <source>
        <dbReference type="ARBA" id="ARBA00022857"/>
    </source>
</evidence>
<feature type="binding site" evidence="14">
    <location>
        <position position="209"/>
    </location>
    <ligand>
        <name>NADP(+)</name>
        <dbReference type="ChEBI" id="CHEBI:58349"/>
    </ligand>
</feature>
<dbReference type="InterPro" id="IPR016192">
    <property type="entry name" value="APOBEC/CMP_deaminase_Zn-bd"/>
</dbReference>
<comment type="pathway">
    <text evidence="2 12">Cofactor biosynthesis; riboflavin biosynthesis; 5-amino-6-(D-ribitylamino)uracil from GTP: step 2/4.</text>
</comment>
<dbReference type="Gene3D" id="3.40.140.10">
    <property type="entry name" value="Cytidine Deaminase, domain 2"/>
    <property type="match status" value="1"/>
</dbReference>
<keyword evidence="6 12" id="KW-0686">Riboflavin biosynthesis</keyword>
<dbReference type="InterPro" id="IPR050765">
    <property type="entry name" value="Riboflavin_Biosynth_HTPR"/>
</dbReference>
<keyword evidence="7 12" id="KW-0479">Metal-binding</keyword>
<accession>J1J1R8</accession>
<evidence type="ECO:0000259" key="16">
    <source>
        <dbReference type="PROSITE" id="PS51747"/>
    </source>
</evidence>
<dbReference type="PANTHER" id="PTHR38011:SF7">
    <property type="entry name" value="2,5-DIAMINO-6-RIBOSYLAMINO-4(3H)-PYRIMIDINONE 5'-PHOSPHATE REDUCTASE"/>
    <property type="match status" value="1"/>
</dbReference>
<evidence type="ECO:0000256" key="14">
    <source>
        <dbReference type="PIRSR" id="PIRSR006769-2"/>
    </source>
</evidence>
<comment type="function">
    <text evidence="1 12">Converts 2,5-diamino-6-(ribosylamino)-4(3h)-pyrimidinone 5'-phosphate into 5-amino-6-(ribosylamino)-2,4(1h,3h)-pyrimidinedione 5'-phosphate.</text>
</comment>
<dbReference type="NCBIfam" id="TIGR00326">
    <property type="entry name" value="eubact_ribD"/>
    <property type="match status" value="1"/>
</dbReference>
<sequence length="375" mass="40912">MNKKMQDERFMAAAIRLAERHVGLTGENPSVGTLIVRNDNDIGASIVGYGVTAINGRPHAEVQALHMAGSLAHGATAYVTLEPCSHYGKTSPCVNALIDSGISRVVIALTDLDKRVDGRGIALLRMAGIEVVEGVLAQEAFEALCSHWCIKTMQRCSVTFKMAISADNGVGKKGQGGIKISGMISHTHTHILRAQNNAILVGLGTILADDPQLNCRLPGMEKRSPVRIVLDVDLSIPLDAKVVRTATKIPTWVICNKNFAKKGKKSALEQYGVSVYSVEMKNGYLQPLAILQLLYQCGINSVLLEGGVKTGEKFLNAGCVDHLICFYTPVILGKNRIEAPHFGNYLSQFHEVETRIFGNDRFYKWRRKTLCLQGL</sequence>
<evidence type="ECO:0000256" key="10">
    <source>
        <dbReference type="ARBA" id="ARBA00023002"/>
    </source>
</evidence>
<feature type="binding site" evidence="15">
    <location>
        <position position="84"/>
    </location>
    <ligand>
        <name>Zn(2+)</name>
        <dbReference type="ChEBI" id="CHEBI:29105"/>
        <note>catalytic</note>
    </ligand>
</feature>
<reference evidence="17 18" key="1">
    <citation type="submission" date="2012-03" db="EMBL/GenBank/DDBJ databases">
        <title>The Genome Sequence of Bartonella birtlesii LL-WM9.</title>
        <authorList>
            <consortium name="The Broad Institute Genome Sequencing Platform"/>
            <consortium name="The Broad Institute Genome Sequencing Center for Infectious Disease"/>
            <person name="Feldgarden M."/>
            <person name="Kirby J."/>
            <person name="Kosoy M."/>
            <person name="Birtles R."/>
            <person name="Probert W.S."/>
            <person name="Chiaraviglio L."/>
            <person name="Young S.K."/>
            <person name="Zeng Q."/>
            <person name="Gargeya S."/>
            <person name="Fitzgerald M."/>
            <person name="Haas B."/>
            <person name="Abouelleil A."/>
            <person name="Alvarado L."/>
            <person name="Arachchi H.M."/>
            <person name="Berlin A."/>
            <person name="Chapman S.B."/>
            <person name="Gearin G."/>
            <person name="Goldberg J."/>
            <person name="Griggs A."/>
            <person name="Gujja S."/>
            <person name="Hansen M."/>
            <person name="Heiman D."/>
            <person name="Howarth C."/>
            <person name="Larimer J."/>
            <person name="Lui A."/>
            <person name="MacDonald P.J.P."/>
            <person name="McCowen C."/>
            <person name="Montmayeur A."/>
            <person name="Murphy C."/>
            <person name="Neiman D."/>
            <person name="Pearson M."/>
            <person name="Priest M."/>
            <person name="Roberts A."/>
            <person name="Saif S."/>
            <person name="Shea T."/>
            <person name="Sisk P."/>
            <person name="Stolte C."/>
            <person name="Sykes S."/>
            <person name="Wortman J."/>
            <person name="Nusbaum C."/>
            <person name="Birren B."/>
        </authorList>
    </citation>
    <scope>NUCLEOTIDE SEQUENCE [LARGE SCALE GENOMIC DNA]</scope>
    <source>
        <strain evidence="17 18">LL-WM9</strain>
    </source>
</reference>
<dbReference type="PIRSF" id="PIRSF006769">
    <property type="entry name" value="RibD"/>
    <property type="match status" value="1"/>
</dbReference>